<dbReference type="RefSeq" id="WP_220337915.1">
    <property type="nucleotide sequence ID" value="NZ_JAEUAK010000018.1"/>
</dbReference>
<name>A0ABS7H4S3_9HYPH</name>
<dbReference type="EMBL" id="JAEUAK010000018">
    <property type="protein sequence ID" value="MBW9056515.1"/>
    <property type="molecule type" value="Genomic_DNA"/>
</dbReference>
<gene>
    <name evidence="1" type="ORF">JNB85_29315</name>
</gene>
<sequence>MTIEGTKSVGSATAVDAISASHILYPHQHFSHPDEVIASQTMTTAEKRAILASWASDLHAVESCPELRHPPGVACSIRYQDILSALKALDGREKARKPACTMFG</sequence>
<keyword evidence="2" id="KW-1185">Reference proteome</keyword>
<dbReference type="Proteomes" id="UP000717752">
    <property type="component" value="Unassembled WGS sequence"/>
</dbReference>
<proteinExistence type="predicted"/>
<accession>A0ABS7H4S3</accession>
<reference evidence="1 2" key="1">
    <citation type="journal article" date="2021" name="MBio">
        <title>Poor Competitiveness of Bradyrhizobium in Pigeon Pea Root Colonization in Indian Soils.</title>
        <authorList>
            <person name="Chalasani D."/>
            <person name="Basu A."/>
            <person name="Pullabhotla S.V.S.R.N."/>
            <person name="Jorrin B."/>
            <person name="Neal A.L."/>
            <person name="Poole P.S."/>
            <person name="Podile A.R."/>
            <person name="Tkacz A."/>
        </authorList>
    </citation>
    <scope>NUCLEOTIDE SEQUENCE [LARGE SCALE GENOMIC DNA]</scope>
    <source>
        <strain evidence="1 2">HU56</strain>
    </source>
</reference>
<evidence type="ECO:0000313" key="1">
    <source>
        <dbReference type="EMBL" id="MBW9056515.1"/>
    </source>
</evidence>
<evidence type="ECO:0000313" key="2">
    <source>
        <dbReference type="Proteomes" id="UP000717752"/>
    </source>
</evidence>
<protein>
    <submittedName>
        <fullName evidence="1">Uncharacterized protein</fullName>
    </submittedName>
</protein>
<organism evidence="1 2">
    <name type="scientific">Rhizobium mesosinicum</name>
    <dbReference type="NCBI Taxonomy" id="335017"/>
    <lineage>
        <taxon>Bacteria</taxon>
        <taxon>Pseudomonadati</taxon>
        <taxon>Pseudomonadota</taxon>
        <taxon>Alphaproteobacteria</taxon>
        <taxon>Hyphomicrobiales</taxon>
        <taxon>Rhizobiaceae</taxon>
        <taxon>Rhizobium/Agrobacterium group</taxon>
        <taxon>Rhizobium</taxon>
    </lineage>
</organism>
<comment type="caution">
    <text evidence="1">The sequence shown here is derived from an EMBL/GenBank/DDBJ whole genome shotgun (WGS) entry which is preliminary data.</text>
</comment>